<dbReference type="STRING" id="1202724.AM493_07830"/>
<keyword evidence="2" id="KW-1185">Reference proteome</keyword>
<reference evidence="1 2" key="1">
    <citation type="submission" date="2015-08" db="EMBL/GenBank/DDBJ databases">
        <title>Whole genome sequence of Flavobacterium akiainvivens IK-1T, from decaying Wikstroemia oahuensis, an endemic Hawaiian shrub.</title>
        <authorList>
            <person name="Wan X."/>
            <person name="Hou S."/>
            <person name="Saito J."/>
            <person name="Donachie S."/>
        </authorList>
    </citation>
    <scope>NUCLEOTIDE SEQUENCE [LARGE SCALE GENOMIC DNA]</scope>
    <source>
        <strain evidence="1 2">IK-1</strain>
    </source>
</reference>
<comment type="caution">
    <text evidence="1">The sequence shown here is derived from an EMBL/GenBank/DDBJ whole genome shotgun (WGS) entry which is preliminary data.</text>
</comment>
<dbReference type="Proteomes" id="UP000037755">
    <property type="component" value="Unassembled WGS sequence"/>
</dbReference>
<organism evidence="1 2">
    <name type="scientific">Flavobacterium akiainvivens</name>
    <dbReference type="NCBI Taxonomy" id="1202724"/>
    <lineage>
        <taxon>Bacteria</taxon>
        <taxon>Pseudomonadati</taxon>
        <taxon>Bacteroidota</taxon>
        <taxon>Flavobacteriia</taxon>
        <taxon>Flavobacteriales</taxon>
        <taxon>Flavobacteriaceae</taxon>
        <taxon>Flavobacterium</taxon>
    </lineage>
</organism>
<dbReference type="AlphaFoldDB" id="A0A0M8MAE9"/>
<evidence type="ECO:0000313" key="2">
    <source>
        <dbReference type="Proteomes" id="UP000037755"/>
    </source>
</evidence>
<gene>
    <name evidence="1" type="ORF">AM493_07830</name>
</gene>
<name>A0A0M8MAE9_9FLAO</name>
<protein>
    <submittedName>
        <fullName evidence="1">Uncharacterized protein</fullName>
    </submittedName>
</protein>
<dbReference type="EMBL" id="LIYD01000005">
    <property type="protein sequence ID" value="KOS05955.1"/>
    <property type="molecule type" value="Genomic_DNA"/>
</dbReference>
<proteinExistence type="predicted"/>
<sequence>MAVGFLPNKCSNYLQKSTLLKLPYKDIFFNMKKQVNTTEMPGVSPETHKVFQNEFFKTALSARRHRALLILCV</sequence>
<dbReference type="PATRIC" id="fig|1202724.3.peg.1625"/>
<evidence type="ECO:0000313" key="1">
    <source>
        <dbReference type="EMBL" id="KOS05955.1"/>
    </source>
</evidence>
<accession>A0A0M8MAE9</accession>